<evidence type="ECO:0000256" key="4">
    <source>
        <dbReference type="RuleBase" id="RU003718"/>
    </source>
</evidence>
<dbReference type="Gene3D" id="3.40.50.2000">
    <property type="entry name" value="Glycogen Phosphorylase B"/>
    <property type="match status" value="2"/>
</dbReference>
<keyword evidence="6" id="KW-0732">Signal</keyword>
<dbReference type="PANTHER" id="PTHR48049:SF167">
    <property type="entry name" value="GLYCOSYLTRANSFERASE"/>
    <property type="match status" value="1"/>
</dbReference>
<dbReference type="InterPro" id="IPR050481">
    <property type="entry name" value="UDP-glycosyltransf_plant"/>
</dbReference>
<comment type="similarity">
    <text evidence="1 4">Belongs to the UDP-glycosyltransferase family.</text>
</comment>
<proteinExistence type="inferred from homology"/>
<keyword evidence="3 4" id="KW-0808">Transferase</keyword>
<dbReference type="Proteomes" id="UP001187192">
    <property type="component" value="Unassembled WGS sequence"/>
</dbReference>
<sequence>MNRPHLHIAMCPWFALGHLTPYLHLANKLARKGHKIAFFVPIKTQCKIEHYNRFPHLITFVPLTVPHIDGLPPGAETTSDVPHALIPLVATAMDRTEHECELHLRDLKPDIVFYDFAYWIPKLARRLGCKTVYYTIISPVTLAYRAGRKVDEQETVISEQAWLNPPHGFPDSSIKLHLHETRFFVRSSNSQSQFGSDRMSLYQRLHISTTECDAFAIKSCREIEGPFLEFIETQSGQPILLAGPVIPEPPVISTGLEPKWINFLSQFKAGSVVYCAFGSECILKKDQFQELLLGFELSGLPFLAALKPPQGAETIEEALPVGFVDRVGSRGVVQGGWIQQRLILEHPSVGCFVTHCGSGSVTEALVSKCQLVMIPYEGDQIFQARLIGSVLKAGIEVERGEEDGFFTRESVCKGIKTVMEEESEVGISIRANRTELRELLLSKDLESSYIDDFIEKLQALVG</sequence>
<organism evidence="7 8">
    <name type="scientific">Ficus carica</name>
    <name type="common">Common fig</name>
    <dbReference type="NCBI Taxonomy" id="3494"/>
    <lineage>
        <taxon>Eukaryota</taxon>
        <taxon>Viridiplantae</taxon>
        <taxon>Streptophyta</taxon>
        <taxon>Embryophyta</taxon>
        <taxon>Tracheophyta</taxon>
        <taxon>Spermatophyta</taxon>
        <taxon>Magnoliopsida</taxon>
        <taxon>eudicotyledons</taxon>
        <taxon>Gunneridae</taxon>
        <taxon>Pentapetalae</taxon>
        <taxon>rosids</taxon>
        <taxon>fabids</taxon>
        <taxon>Rosales</taxon>
        <taxon>Moraceae</taxon>
        <taxon>Ficeae</taxon>
        <taxon>Ficus</taxon>
    </lineage>
</organism>
<dbReference type="GO" id="GO:0035251">
    <property type="term" value="F:UDP-glucosyltransferase activity"/>
    <property type="evidence" value="ECO:0007669"/>
    <property type="project" value="InterPro"/>
</dbReference>
<dbReference type="Gramene" id="FCD_00023099-RA">
    <property type="protein sequence ID" value="FCD_00023099-RA:cds"/>
    <property type="gene ID" value="FCD_00023099"/>
</dbReference>
<dbReference type="PANTHER" id="PTHR48049">
    <property type="entry name" value="GLYCOSYLTRANSFERASE"/>
    <property type="match status" value="1"/>
</dbReference>
<dbReference type="FunFam" id="3.40.50.2000:FF:000087">
    <property type="entry name" value="Glycosyltransferase"/>
    <property type="match status" value="1"/>
</dbReference>
<dbReference type="EC" id="2.4.1.-" evidence="5"/>
<evidence type="ECO:0000256" key="3">
    <source>
        <dbReference type="ARBA" id="ARBA00022679"/>
    </source>
</evidence>
<evidence type="ECO:0000313" key="8">
    <source>
        <dbReference type="Proteomes" id="UP001187192"/>
    </source>
</evidence>
<feature type="chain" id="PRO_5041737732" description="Glycosyltransferase" evidence="6">
    <location>
        <begin position="18"/>
        <end position="462"/>
    </location>
</feature>
<comment type="caution">
    <text evidence="7">The sequence shown here is derived from an EMBL/GenBank/DDBJ whole genome shotgun (WGS) entry which is preliminary data.</text>
</comment>
<accession>A0AA88AJQ3</accession>
<evidence type="ECO:0000256" key="2">
    <source>
        <dbReference type="ARBA" id="ARBA00022676"/>
    </source>
</evidence>
<dbReference type="InterPro" id="IPR002213">
    <property type="entry name" value="UDP_glucos_trans"/>
</dbReference>
<dbReference type="PROSITE" id="PS00375">
    <property type="entry name" value="UDPGT"/>
    <property type="match status" value="1"/>
</dbReference>
<dbReference type="AlphaFoldDB" id="A0AA88AJQ3"/>
<feature type="signal peptide" evidence="6">
    <location>
        <begin position="1"/>
        <end position="17"/>
    </location>
</feature>
<keyword evidence="8" id="KW-1185">Reference proteome</keyword>
<keyword evidence="2 4" id="KW-0328">Glycosyltransferase</keyword>
<evidence type="ECO:0000313" key="7">
    <source>
        <dbReference type="EMBL" id="GMN53914.1"/>
    </source>
</evidence>
<dbReference type="EMBL" id="BTGU01000048">
    <property type="protein sequence ID" value="GMN53914.1"/>
    <property type="molecule type" value="Genomic_DNA"/>
</dbReference>
<dbReference type="Pfam" id="PF00201">
    <property type="entry name" value="UDPGT"/>
    <property type="match status" value="1"/>
</dbReference>
<dbReference type="CDD" id="cd03784">
    <property type="entry name" value="GT1_Gtf-like"/>
    <property type="match status" value="1"/>
</dbReference>
<reference evidence="7" key="1">
    <citation type="submission" date="2023-07" db="EMBL/GenBank/DDBJ databases">
        <title>draft genome sequence of fig (Ficus carica).</title>
        <authorList>
            <person name="Takahashi T."/>
            <person name="Nishimura K."/>
        </authorList>
    </citation>
    <scope>NUCLEOTIDE SEQUENCE</scope>
</reference>
<dbReference type="InterPro" id="IPR035595">
    <property type="entry name" value="UDP_glycos_trans_CS"/>
</dbReference>
<name>A0AA88AJQ3_FICCA</name>
<evidence type="ECO:0000256" key="5">
    <source>
        <dbReference type="RuleBase" id="RU362057"/>
    </source>
</evidence>
<gene>
    <name evidence="7" type="ORF">TIFTF001_023040</name>
</gene>
<dbReference type="SUPFAM" id="SSF53756">
    <property type="entry name" value="UDP-Glycosyltransferase/glycogen phosphorylase"/>
    <property type="match status" value="1"/>
</dbReference>
<evidence type="ECO:0000256" key="1">
    <source>
        <dbReference type="ARBA" id="ARBA00009995"/>
    </source>
</evidence>
<evidence type="ECO:0000256" key="6">
    <source>
        <dbReference type="SAM" id="SignalP"/>
    </source>
</evidence>
<dbReference type="FunFam" id="3.40.50.2000:FF:000037">
    <property type="entry name" value="Glycosyltransferase"/>
    <property type="match status" value="1"/>
</dbReference>
<protein>
    <recommendedName>
        <fullName evidence="5">Glycosyltransferase</fullName>
        <ecNumber evidence="5">2.4.1.-</ecNumber>
    </recommendedName>
</protein>